<name>A0ABW1DLX6_9DEIO</name>
<comment type="similarity">
    <text evidence="2 5">Belongs to the acyl-CoA dehydrogenase family.</text>
</comment>
<keyword evidence="3 5" id="KW-0285">Flavoprotein</keyword>
<dbReference type="InterPro" id="IPR006089">
    <property type="entry name" value="Acyl-CoA_DH_CS"/>
</dbReference>
<evidence type="ECO:0000259" key="6">
    <source>
        <dbReference type="Pfam" id="PF00441"/>
    </source>
</evidence>
<keyword evidence="5 9" id="KW-0560">Oxidoreductase</keyword>
<dbReference type="Gene3D" id="2.40.110.10">
    <property type="entry name" value="Butyryl-CoA Dehydrogenase, subunit A, domain 2"/>
    <property type="match status" value="1"/>
</dbReference>
<dbReference type="PANTHER" id="PTHR43884">
    <property type="entry name" value="ACYL-COA DEHYDROGENASE"/>
    <property type="match status" value="1"/>
</dbReference>
<comment type="cofactor">
    <cofactor evidence="1 5">
        <name>FAD</name>
        <dbReference type="ChEBI" id="CHEBI:57692"/>
    </cofactor>
</comment>
<dbReference type="Pfam" id="PF00441">
    <property type="entry name" value="Acyl-CoA_dh_1"/>
    <property type="match status" value="1"/>
</dbReference>
<dbReference type="InterPro" id="IPR037069">
    <property type="entry name" value="AcylCoA_DH/ox_N_sf"/>
</dbReference>
<evidence type="ECO:0000256" key="4">
    <source>
        <dbReference type="ARBA" id="ARBA00022827"/>
    </source>
</evidence>
<dbReference type="Gene3D" id="1.20.140.10">
    <property type="entry name" value="Butyryl-CoA Dehydrogenase, subunit A, domain 3"/>
    <property type="match status" value="1"/>
</dbReference>
<dbReference type="InterPro" id="IPR009075">
    <property type="entry name" value="AcylCo_DH/oxidase_C"/>
</dbReference>
<dbReference type="Pfam" id="PF02771">
    <property type="entry name" value="Acyl-CoA_dh_N"/>
    <property type="match status" value="1"/>
</dbReference>
<reference evidence="10" key="1">
    <citation type="journal article" date="2019" name="Int. J. Syst. Evol. Microbiol.">
        <title>The Global Catalogue of Microorganisms (GCM) 10K type strain sequencing project: providing services to taxonomists for standard genome sequencing and annotation.</title>
        <authorList>
            <consortium name="The Broad Institute Genomics Platform"/>
            <consortium name="The Broad Institute Genome Sequencing Center for Infectious Disease"/>
            <person name="Wu L."/>
            <person name="Ma J."/>
        </authorList>
    </citation>
    <scope>NUCLEOTIDE SEQUENCE [LARGE SCALE GENOMIC DNA]</scope>
    <source>
        <strain evidence="10">CGMCC 1.15053</strain>
    </source>
</reference>
<evidence type="ECO:0000313" key="10">
    <source>
        <dbReference type="Proteomes" id="UP001595979"/>
    </source>
</evidence>
<evidence type="ECO:0000259" key="7">
    <source>
        <dbReference type="Pfam" id="PF02770"/>
    </source>
</evidence>
<keyword evidence="10" id="KW-1185">Reference proteome</keyword>
<evidence type="ECO:0000256" key="2">
    <source>
        <dbReference type="ARBA" id="ARBA00009347"/>
    </source>
</evidence>
<dbReference type="InterPro" id="IPR006091">
    <property type="entry name" value="Acyl-CoA_Oxase/DH_mid-dom"/>
</dbReference>
<feature type="domain" description="Acyl-CoA dehydrogenase/oxidase C-terminal" evidence="6">
    <location>
        <begin position="232"/>
        <end position="376"/>
    </location>
</feature>
<protein>
    <submittedName>
        <fullName evidence="9">Acyl-CoA dehydrogenase family protein</fullName>
        <ecNumber evidence="9">1.-.-.-</ecNumber>
    </submittedName>
</protein>
<dbReference type="SUPFAM" id="SSF56645">
    <property type="entry name" value="Acyl-CoA dehydrogenase NM domain-like"/>
    <property type="match status" value="1"/>
</dbReference>
<evidence type="ECO:0000313" key="9">
    <source>
        <dbReference type="EMBL" id="MFC5848728.1"/>
    </source>
</evidence>
<feature type="domain" description="Acyl-CoA oxidase/dehydrogenase middle" evidence="7">
    <location>
        <begin position="122"/>
        <end position="217"/>
    </location>
</feature>
<sequence length="381" mass="41063">MNFDLPGDLRDMQAIIRDFVLTRVEARAHEIEETNRIPPELLREAAELGLFGLSIPEEYGGVGLGALGRCAVYEALGQGHMGFGGMISAHASIGTSGLVKLGTDEQKRRFLPRMATGECVAGFAITEPSSGSDAANIRTRAEKRGDEYVLNGTKHYISNAPIAGLLTVIAVTDPSKGARGMSAFLVEPQSTPGVSIGKIDEKMGQKGSLSAEVIFEDAAIPASNLLGPPDLGYREALGILTNGRVGIAARSTGAMQRLLDLSVAHAQAREQFGRPIAEFQAVQFMLAEMEIAVQTSRVLWQKVAWMVDEGQDVRRMASVAKYHATEALSQVADKAVQVAGGMGYMKDSPVERFYRDQRLLRIYEGTSEIQKVIIAGDLLRA</sequence>
<evidence type="ECO:0000256" key="3">
    <source>
        <dbReference type="ARBA" id="ARBA00022630"/>
    </source>
</evidence>
<dbReference type="Pfam" id="PF02770">
    <property type="entry name" value="Acyl-CoA_dh_M"/>
    <property type="match status" value="1"/>
</dbReference>
<feature type="domain" description="Acyl-CoA dehydrogenase/oxidase N-terminal" evidence="8">
    <location>
        <begin position="10"/>
        <end position="118"/>
    </location>
</feature>
<evidence type="ECO:0000256" key="1">
    <source>
        <dbReference type="ARBA" id="ARBA00001974"/>
    </source>
</evidence>
<dbReference type="EC" id="1.-.-.-" evidence="9"/>
<dbReference type="RefSeq" id="WP_380049040.1">
    <property type="nucleotide sequence ID" value="NZ_JBHSOH010000010.1"/>
</dbReference>
<dbReference type="PANTHER" id="PTHR43884:SF12">
    <property type="entry name" value="ISOVALERYL-COA DEHYDROGENASE, MITOCHONDRIAL-RELATED"/>
    <property type="match status" value="1"/>
</dbReference>
<dbReference type="Proteomes" id="UP001595979">
    <property type="component" value="Unassembled WGS sequence"/>
</dbReference>
<dbReference type="Gene3D" id="1.10.540.10">
    <property type="entry name" value="Acyl-CoA dehydrogenase/oxidase, N-terminal domain"/>
    <property type="match status" value="1"/>
</dbReference>
<dbReference type="InterPro" id="IPR009100">
    <property type="entry name" value="AcylCoA_DH/oxidase_NM_dom_sf"/>
</dbReference>
<dbReference type="InterPro" id="IPR036250">
    <property type="entry name" value="AcylCo_DH-like_C"/>
</dbReference>
<proteinExistence type="inferred from homology"/>
<keyword evidence="4 5" id="KW-0274">FAD</keyword>
<dbReference type="PROSITE" id="PS00073">
    <property type="entry name" value="ACYL_COA_DH_2"/>
    <property type="match status" value="1"/>
</dbReference>
<gene>
    <name evidence="9" type="ORF">ACFPQ6_10430</name>
</gene>
<organism evidence="9 10">
    <name type="scientific">Deinococcus petrolearius</name>
    <dbReference type="NCBI Taxonomy" id="1751295"/>
    <lineage>
        <taxon>Bacteria</taxon>
        <taxon>Thermotogati</taxon>
        <taxon>Deinococcota</taxon>
        <taxon>Deinococci</taxon>
        <taxon>Deinococcales</taxon>
        <taxon>Deinococcaceae</taxon>
        <taxon>Deinococcus</taxon>
    </lineage>
</organism>
<comment type="caution">
    <text evidence="9">The sequence shown here is derived from an EMBL/GenBank/DDBJ whole genome shotgun (WGS) entry which is preliminary data.</text>
</comment>
<evidence type="ECO:0000256" key="5">
    <source>
        <dbReference type="RuleBase" id="RU362125"/>
    </source>
</evidence>
<dbReference type="GO" id="GO:0016491">
    <property type="term" value="F:oxidoreductase activity"/>
    <property type="evidence" value="ECO:0007669"/>
    <property type="project" value="UniProtKB-KW"/>
</dbReference>
<dbReference type="EMBL" id="JBHSOH010000010">
    <property type="protein sequence ID" value="MFC5848728.1"/>
    <property type="molecule type" value="Genomic_DNA"/>
</dbReference>
<dbReference type="SUPFAM" id="SSF47203">
    <property type="entry name" value="Acyl-CoA dehydrogenase C-terminal domain-like"/>
    <property type="match status" value="1"/>
</dbReference>
<accession>A0ABW1DLX6</accession>
<evidence type="ECO:0000259" key="8">
    <source>
        <dbReference type="Pfam" id="PF02771"/>
    </source>
</evidence>
<dbReference type="InterPro" id="IPR046373">
    <property type="entry name" value="Acyl-CoA_Oxase/DH_mid-dom_sf"/>
</dbReference>
<dbReference type="InterPro" id="IPR013786">
    <property type="entry name" value="AcylCoA_DH/ox_N"/>
</dbReference>
<dbReference type="PIRSF" id="PIRSF016578">
    <property type="entry name" value="HsaA"/>
    <property type="match status" value="1"/>
</dbReference>